<dbReference type="GO" id="GO:0003677">
    <property type="term" value="F:DNA binding"/>
    <property type="evidence" value="ECO:0007669"/>
    <property type="project" value="InterPro"/>
</dbReference>
<evidence type="ECO:0000313" key="1">
    <source>
        <dbReference type="EMBL" id="SVC99711.1"/>
    </source>
</evidence>
<gene>
    <name evidence="1" type="ORF">METZ01_LOCUS352565</name>
</gene>
<sequence length="142" mass="16910">MSPFDYLKAINETKEDVMLTPQDERKYSSFIVNRGLSFFMDTIFQVNEMNRNHHLDSRLQFDYLINNIRKKRRYSKWLKPEKLQNVELVKEYYGFSYEKAKDALRVLSENQLAYIINKLNQGGVENDNRNREHGGVHSGKSR</sequence>
<evidence type="ECO:0008006" key="2">
    <source>
        <dbReference type="Google" id="ProtNLM"/>
    </source>
</evidence>
<dbReference type="InterPro" id="IPR031868">
    <property type="entry name" value="Phage_clamp_gp62"/>
</dbReference>
<dbReference type="Pfam" id="PF16790">
    <property type="entry name" value="Phage_clamp_A"/>
    <property type="match status" value="1"/>
</dbReference>
<dbReference type="EMBL" id="UINC01123319">
    <property type="protein sequence ID" value="SVC99711.1"/>
    <property type="molecule type" value="Genomic_DNA"/>
</dbReference>
<accession>A0A382RSU8</accession>
<reference evidence="1" key="1">
    <citation type="submission" date="2018-05" db="EMBL/GenBank/DDBJ databases">
        <authorList>
            <person name="Lanie J.A."/>
            <person name="Ng W.-L."/>
            <person name="Kazmierczak K.M."/>
            <person name="Andrzejewski T.M."/>
            <person name="Davidsen T.M."/>
            <person name="Wayne K.J."/>
            <person name="Tettelin H."/>
            <person name="Glass J.I."/>
            <person name="Rusch D."/>
            <person name="Podicherti R."/>
            <person name="Tsui H.-C.T."/>
            <person name="Winkler M.E."/>
        </authorList>
    </citation>
    <scope>NUCLEOTIDE SEQUENCE</scope>
</reference>
<dbReference type="AlphaFoldDB" id="A0A382RSU8"/>
<dbReference type="Gene3D" id="1.20.272.50">
    <property type="entry name" value="Bacteriophage clamp loader A subunit, A' domain"/>
    <property type="match status" value="1"/>
</dbReference>
<name>A0A382RSU8_9ZZZZ</name>
<dbReference type="GO" id="GO:0006260">
    <property type="term" value="P:DNA replication"/>
    <property type="evidence" value="ECO:0007669"/>
    <property type="project" value="InterPro"/>
</dbReference>
<proteinExistence type="predicted"/>
<organism evidence="1">
    <name type="scientific">marine metagenome</name>
    <dbReference type="NCBI Taxonomy" id="408172"/>
    <lineage>
        <taxon>unclassified sequences</taxon>
        <taxon>metagenomes</taxon>
        <taxon>ecological metagenomes</taxon>
    </lineage>
</organism>
<protein>
    <recommendedName>
        <fullName evidence="2">DNA polymerase</fullName>
    </recommendedName>
</protein>